<reference evidence="1 2" key="1">
    <citation type="submission" date="2014-02" db="EMBL/GenBank/DDBJ databases">
        <title>Genome Sequence of an Hyperthermophilic Archaeon, Thermococcus nautili 30-1, producing viral vesicles.</title>
        <authorList>
            <person name="Oberto J."/>
            <person name="Gaudin M."/>
            <person name="Cossu M."/>
            <person name="Gorlas A."/>
            <person name="Slesarev A."/>
            <person name="Marguet E."/>
            <person name="Forterre P."/>
        </authorList>
    </citation>
    <scope>NUCLEOTIDE SEQUENCE [LARGE SCALE GENOMIC DNA]</scope>
    <source>
        <strain evidence="1 2">30-1</strain>
    </source>
</reference>
<dbReference type="Proteomes" id="UP000019434">
    <property type="component" value="Chromosome"/>
</dbReference>
<dbReference type="AlphaFoldDB" id="W8NTE6"/>
<dbReference type="KEGG" id="tnu:BD01_0921"/>
<dbReference type="STRING" id="195522.BD01_0921"/>
<organism evidence="1 2">
    <name type="scientific">Thermococcus nautili</name>
    <dbReference type="NCBI Taxonomy" id="195522"/>
    <lineage>
        <taxon>Archaea</taxon>
        <taxon>Methanobacteriati</taxon>
        <taxon>Methanobacteriota</taxon>
        <taxon>Thermococci</taxon>
        <taxon>Thermococcales</taxon>
        <taxon>Thermococcaceae</taxon>
        <taxon>Thermococcus</taxon>
    </lineage>
</organism>
<evidence type="ECO:0000313" key="2">
    <source>
        <dbReference type="Proteomes" id="UP000019434"/>
    </source>
</evidence>
<dbReference type="RefSeq" id="WP_042690523.1">
    <property type="nucleotide sequence ID" value="NZ_CP007264.1"/>
</dbReference>
<gene>
    <name evidence="1" type="ORF">BD01_0921</name>
</gene>
<keyword evidence="2" id="KW-1185">Reference proteome</keyword>
<dbReference type="GeneID" id="34862650"/>
<dbReference type="HOGENOM" id="CLU_2695960_0_0_2"/>
<proteinExistence type="predicted"/>
<dbReference type="EMBL" id="CP007264">
    <property type="protein sequence ID" value="AHL22543.1"/>
    <property type="molecule type" value="Genomic_DNA"/>
</dbReference>
<name>W8NTE6_9EURY</name>
<accession>W8NTE6</accession>
<protein>
    <submittedName>
        <fullName evidence="1">Uncharacterized protein</fullName>
    </submittedName>
</protein>
<sequence length="73" mass="8285">MSIESDASFRKVEVPIPPEFKTLARIRGVPEERLVRAVQRFLVLEAISMNSELELQDAMELSRKVGKGAWKSL</sequence>
<dbReference type="OrthoDB" id="92025at2157"/>
<evidence type="ECO:0000313" key="1">
    <source>
        <dbReference type="EMBL" id="AHL22543.1"/>
    </source>
</evidence>